<comment type="caution">
    <text evidence="3">The sequence shown here is derived from an EMBL/GenBank/DDBJ whole genome shotgun (WGS) entry which is preliminary data.</text>
</comment>
<accession>A0AAX6HB38</accession>
<dbReference type="InterPro" id="IPR036398">
    <property type="entry name" value="CA_dom_sf"/>
</dbReference>
<dbReference type="CDD" id="cd03124">
    <property type="entry name" value="alpha_CA_prokaryotic_like"/>
    <property type="match status" value="1"/>
</dbReference>
<dbReference type="AlphaFoldDB" id="A0AAX6HB38"/>
<evidence type="ECO:0000256" key="1">
    <source>
        <dbReference type="SAM" id="SignalP"/>
    </source>
</evidence>
<evidence type="ECO:0000313" key="4">
    <source>
        <dbReference type="Proteomes" id="UP001140949"/>
    </source>
</evidence>
<dbReference type="GO" id="GO:0006730">
    <property type="term" value="P:one-carbon metabolic process"/>
    <property type="evidence" value="ECO:0007669"/>
    <property type="project" value="TreeGrafter"/>
</dbReference>
<dbReference type="InterPro" id="IPR001148">
    <property type="entry name" value="CA_dom"/>
</dbReference>
<feature type="chain" id="PRO_5043791775" evidence="1">
    <location>
        <begin position="44"/>
        <end position="308"/>
    </location>
</feature>
<dbReference type="PROSITE" id="PS51144">
    <property type="entry name" value="ALPHA_CA_2"/>
    <property type="match status" value="1"/>
</dbReference>
<proteinExistence type="predicted"/>
<dbReference type="Pfam" id="PF00194">
    <property type="entry name" value="Carb_anhydrase"/>
    <property type="match status" value="1"/>
</dbReference>
<keyword evidence="4" id="KW-1185">Reference proteome</keyword>
<protein>
    <submittedName>
        <fullName evidence="3">Alpha carbonic anhydrase 7-like</fullName>
    </submittedName>
</protein>
<dbReference type="SUPFAM" id="SSF51069">
    <property type="entry name" value="Carbonic anhydrase"/>
    <property type="match status" value="1"/>
</dbReference>
<dbReference type="PANTHER" id="PTHR18952:SF253">
    <property type="entry name" value="OS08G0470200 PROTEIN"/>
    <property type="match status" value="1"/>
</dbReference>
<feature type="domain" description="Alpha-carbonic anhydrase" evidence="2">
    <location>
        <begin position="50"/>
        <end position="284"/>
    </location>
</feature>
<evidence type="ECO:0000313" key="3">
    <source>
        <dbReference type="EMBL" id="KAJ6838259.1"/>
    </source>
</evidence>
<keyword evidence="1" id="KW-0732">Signal</keyword>
<reference evidence="3" key="2">
    <citation type="submission" date="2023-04" db="EMBL/GenBank/DDBJ databases">
        <authorList>
            <person name="Bruccoleri R.E."/>
            <person name="Oakeley E.J."/>
            <person name="Faust A.-M."/>
            <person name="Dessus-Babus S."/>
            <person name="Altorfer M."/>
            <person name="Burckhardt D."/>
            <person name="Oertli M."/>
            <person name="Naumann U."/>
            <person name="Petersen F."/>
            <person name="Wong J."/>
        </authorList>
    </citation>
    <scope>NUCLEOTIDE SEQUENCE</scope>
    <source>
        <strain evidence="3">GSM-AAB239-AS_SAM_17_03QT</strain>
        <tissue evidence="3">Leaf</tissue>
    </source>
</reference>
<dbReference type="Proteomes" id="UP001140949">
    <property type="component" value="Unassembled WGS sequence"/>
</dbReference>
<name>A0AAX6HB38_IRIPA</name>
<dbReference type="SMART" id="SM01057">
    <property type="entry name" value="Carb_anhydrase"/>
    <property type="match status" value="1"/>
</dbReference>
<dbReference type="GO" id="GO:0008270">
    <property type="term" value="F:zinc ion binding"/>
    <property type="evidence" value="ECO:0007669"/>
    <property type="project" value="InterPro"/>
</dbReference>
<dbReference type="GO" id="GO:0004089">
    <property type="term" value="F:carbonate dehydratase activity"/>
    <property type="evidence" value="ECO:0007669"/>
    <property type="project" value="InterPro"/>
</dbReference>
<dbReference type="InterPro" id="IPR023561">
    <property type="entry name" value="Carbonic_anhydrase_a-class"/>
</dbReference>
<dbReference type="EMBL" id="JANAVB010010798">
    <property type="protein sequence ID" value="KAJ6838259.1"/>
    <property type="molecule type" value="Genomic_DNA"/>
</dbReference>
<gene>
    <name evidence="3" type="ORF">M6B38_321030</name>
</gene>
<organism evidence="3 4">
    <name type="scientific">Iris pallida</name>
    <name type="common">Sweet iris</name>
    <dbReference type="NCBI Taxonomy" id="29817"/>
    <lineage>
        <taxon>Eukaryota</taxon>
        <taxon>Viridiplantae</taxon>
        <taxon>Streptophyta</taxon>
        <taxon>Embryophyta</taxon>
        <taxon>Tracheophyta</taxon>
        <taxon>Spermatophyta</taxon>
        <taxon>Magnoliopsida</taxon>
        <taxon>Liliopsida</taxon>
        <taxon>Asparagales</taxon>
        <taxon>Iridaceae</taxon>
        <taxon>Iridoideae</taxon>
        <taxon>Irideae</taxon>
        <taxon>Iris</taxon>
    </lineage>
</organism>
<reference evidence="3" key="1">
    <citation type="journal article" date="2023" name="GigaByte">
        <title>Genome assembly of the bearded iris, Iris pallida Lam.</title>
        <authorList>
            <person name="Bruccoleri R.E."/>
            <person name="Oakeley E.J."/>
            <person name="Faust A.M.E."/>
            <person name="Altorfer M."/>
            <person name="Dessus-Babus S."/>
            <person name="Burckhardt D."/>
            <person name="Oertli M."/>
            <person name="Naumann U."/>
            <person name="Petersen F."/>
            <person name="Wong J."/>
        </authorList>
    </citation>
    <scope>NUCLEOTIDE SEQUENCE</scope>
    <source>
        <strain evidence="3">GSM-AAB239-AS_SAM_17_03QT</strain>
    </source>
</reference>
<dbReference type="PANTHER" id="PTHR18952">
    <property type="entry name" value="CARBONIC ANHYDRASE"/>
    <property type="match status" value="1"/>
</dbReference>
<evidence type="ECO:0000259" key="2">
    <source>
        <dbReference type="PROSITE" id="PS51144"/>
    </source>
</evidence>
<dbReference type="Gene3D" id="3.10.200.10">
    <property type="entry name" value="Alpha carbonic anhydrase"/>
    <property type="match status" value="1"/>
</dbReference>
<feature type="signal peptide" evidence="1">
    <location>
        <begin position="1"/>
        <end position="43"/>
    </location>
</feature>
<dbReference type="InterPro" id="IPR041891">
    <property type="entry name" value="Alpha_CA_prokaryot-like"/>
</dbReference>
<sequence length="308" mass="34345">MTGLCRSNRFGSLVSANMWHSRSILIFLCCVVPLLLQPSLTASQELDDENDFDYDPCSQLGPNNWGNLNAQWRACGTGKQQSPVNVDQSCAPPDPNLNALSTAYQSADAIMKNRGHDIMVEWPSGGGTLLIGSKPYELKQCHWHSPAEHTFNGIRYPLELHMVHQSKIDNEIAVIGIIYGVGQFPDTFITDKMMSALSEFISTGQNKSNLGITRPPWIPCRSPYYRYLGSLTTPPCTEGVIWTLMKQTRTVSREQLDLLRDAVHGNDNARPIQPLNGRIVSLYQRPRKEFSSELSTQINFFGGIDPSS</sequence>